<dbReference type="InterPro" id="IPR036770">
    <property type="entry name" value="Ankyrin_rpt-contain_sf"/>
</dbReference>
<dbReference type="Pfam" id="PF00023">
    <property type="entry name" value="Ank"/>
    <property type="match status" value="1"/>
</dbReference>
<evidence type="ECO:0008006" key="4">
    <source>
        <dbReference type="Google" id="ProtNLM"/>
    </source>
</evidence>
<dbReference type="OrthoDB" id="341259at2759"/>
<organism evidence="2 3">
    <name type="scientific">Colletotrichum asianum</name>
    <dbReference type="NCBI Taxonomy" id="702518"/>
    <lineage>
        <taxon>Eukaryota</taxon>
        <taxon>Fungi</taxon>
        <taxon>Dikarya</taxon>
        <taxon>Ascomycota</taxon>
        <taxon>Pezizomycotina</taxon>
        <taxon>Sordariomycetes</taxon>
        <taxon>Hypocreomycetidae</taxon>
        <taxon>Glomerellales</taxon>
        <taxon>Glomerellaceae</taxon>
        <taxon>Colletotrichum</taxon>
        <taxon>Colletotrichum gloeosporioides species complex</taxon>
    </lineage>
</organism>
<dbReference type="SMART" id="SM00248">
    <property type="entry name" value="ANK"/>
    <property type="match status" value="2"/>
</dbReference>
<comment type="caution">
    <text evidence="2">The sequence shown here is derived from an EMBL/GenBank/DDBJ whole genome shotgun (WGS) entry which is preliminary data.</text>
</comment>
<dbReference type="Proteomes" id="UP000434172">
    <property type="component" value="Unassembled WGS sequence"/>
</dbReference>
<keyword evidence="3" id="KW-1185">Reference proteome</keyword>
<dbReference type="PROSITE" id="PS50297">
    <property type="entry name" value="ANK_REP_REGION"/>
    <property type="match status" value="1"/>
</dbReference>
<keyword evidence="1" id="KW-0040">ANK repeat</keyword>
<evidence type="ECO:0000256" key="1">
    <source>
        <dbReference type="PROSITE-ProRule" id="PRU00023"/>
    </source>
</evidence>
<reference evidence="2 3" key="1">
    <citation type="submission" date="2019-12" db="EMBL/GenBank/DDBJ databases">
        <title>A genome sequence resource for the geographically widespread anthracnose pathogen Colletotrichum asianum.</title>
        <authorList>
            <person name="Meng Y."/>
        </authorList>
    </citation>
    <scope>NUCLEOTIDE SEQUENCE [LARGE SCALE GENOMIC DNA]</scope>
    <source>
        <strain evidence="2 3">ICMP 18580</strain>
    </source>
</reference>
<dbReference type="SUPFAM" id="SSF48403">
    <property type="entry name" value="Ankyrin repeat"/>
    <property type="match status" value="1"/>
</dbReference>
<sequence length="202" mass="22115">MSRPSCSVAFDKCSMHQSDEHQHLKACLTTLPTELIILITEALVHAEVWGGYDEAEWHAPYESVDDLPKPFPGVRAAARLGSTCKRLRYITDPVIMGFDIKHCYSSSLLLSAKRGSVRGVAKALAYGADINTLDRTIFDSEFKDGNGYEAPTVKRIPTKSTLTALHWAAFFGHADVVAFLLSKGADIQMSFPILLMAAILSA</sequence>
<name>A0A8H3WB42_9PEZI</name>
<feature type="repeat" description="ANK" evidence="1">
    <location>
        <begin position="160"/>
        <end position="192"/>
    </location>
</feature>
<evidence type="ECO:0000313" key="2">
    <source>
        <dbReference type="EMBL" id="KAF0323504.1"/>
    </source>
</evidence>
<protein>
    <recommendedName>
        <fullName evidence="4">Ankyrin repeat protein</fullName>
    </recommendedName>
</protein>
<gene>
    <name evidence="2" type="ORF">GQ607_009185</name>
</gene>
<evidence type="ECO:0000313" key="3">
    <source>
        <dbReference type="Proteomes" id="UP000434172"/>
    </source>
</evidence>
<dbReference type="InterPro" id="IPR002110">
    <property type="entry name" value="Ankyrin_rpt"/>
</dbReference>
<dbReference type="EMBL" id="WOWK01000051">
    <property type="protein sequence ID" value="KAF0323504.1"/>
    <property type="molecule type" value="Genomic_DNA"/>
</dbReference>
<dbReference type="PROSITE" id="PS50088">
    <property type="entry name" value="ANK_REPEAT"/>
    <property type="match status" value="1"/>
</dbReference>
<proteinExistence type="predicted"/>
<dbReference type="Gene3D" id="1.25.40.20">
    <property type="entry name" value="Ankyrin repeat-containing domain"/>
    <property type="match status" value="1"/>
</dbReference>
<dbReference type="AlphaFoldDB" id="A0A8H3WB42"/>
<accession>A0A8H3WB42</accession>